<organism evidence="2 3">
    <name type="scientific">Pseudooceanicola lipolyticus</name>
    <dbReference type="NCBI Taxonomy" id="2029104"/>
    <lineage>
        <taxon>Bacteria</taxon>
        <taxon>Pseudomonadati</taxon>
        <taxon>Pseudomonadota</taxon>
        <taxon>Alphaproteobacteria</taxon>
        <taxon>Rhodobacterales</taxon>
        <taxon>Paracoccaceae</taxon>
        <taxon>Pseudooceanicola</taxon>
    </lineage>
</organism>
<gene>
    <name evidence="2" type="ORF">CVM52_15955</name>
</gene>
<evidence type="ECO:0008006" key="4">
    <source>
        <dbReference type="Google" id="ProtNLM"/>
    </source>
</evidence>
<keyword evidence="3" id="KW-1185">Reference proteome</keyword>
<dbReference type="AlphaFoldDB" id="A0A2M8IYR5"/>
<keyword evidence="1" id="KW-0732">Signal</keyword>
<feature type="signal peptide" evidence="1">
    <location>
        <begin position="1"/>
        <end position="22"/>
    </location>
</feature>
<dbReference type="RefSeq" id="WP_100163475.1">
    <property type="nucleotide sequence ID" value="NZ_PGTB01000077.1"/>
</dbReference>
<reference evidence="2 3" key="1">
    <citation type="journal article" date="2018" name="Int. J. Syst. Evol. Microbiol.">
        <title>Pseudooceanicola lipolyticus sp. nov., a marine alphaproteobacterium, reclassification of Oceanicola flagellatus as Pseudooceanicola flagellatus comb. nov. and emended description of the genus Pseudooceanicola.</title>
        <authorList>
            <person name="Huang M.-M."/>
            <person name="Guo L.-L."/>
            <person name="Wu Y.-H."/>
            <person name="Lai Q.-L."/>
            <person name="Shao Z.-Z."/>
            <person name="Wang C.-S."/>
            <person name="Wu M."/>
            <person name="Xu X.-W."/>
        </authorList>
    </citation>
    <scope>NUCLEOTIDE SEQUENCE [LARGE SCALE GENOMIC DNA]</scope>
    <source>
        <strain evidence="2 3">157</strain>
    </source>
</reference>
<protein>
    <recommendedName>
        <fullName evidence="4">Rap1a immunity protein domain-containing protein</fullName>
    </recommendedName>
</protein>
<evidence type="ECO:0000313" key="2">
    <source>
        <dbReference type="EMBL" id="PJE35679.1"/>
    </source>
</evidence>
<comment type="caution">
    <text evidence="2">The sequence shown here is derived from an EMBL/GenBank/DDBJ whole genome shotgun (WGS) entry which is preliminary data.</text>
</comment>
<dbReference type="EMBL" id="PGTB01000077">
    <property type="protein sequence ID" value="PJE35679.1"/>
    <property type="molecule type" value="Genomic_DNA"/>
</dbReference>
<evidence type="ECO:0000256" key="1">
    <source>
        <dbReference type="SAM" id="SignalP"/>
    </source>
</evidence>
<feature type="chain" id="PRO_5014831630" description="Rap1a immunity protein domain-containing protein" evidence="1">
    <location>
        <begin position="23"/>
        <end position="119"/>
    </location>
</feature>
<sequence>MCLRYGICGALLTAALALPASAGSRVYAGDEAAALRCAAEFSYSAHVLSRQGLMSDHHRQVATKTTYYLLEHHVSGSFEDKLGAYEGVLAGMPLDDPDRVRASVLRMAECEKRFLQQRP</sequence>
<evidence type="ECO:0000313" key="3">
    <source>
        <dbReference type="Proteomes" id="UP000231553"/>
    </source>
</evidence>
<accession>A0A2M8IYR5</accession>
<proteinExistence type="predicted"/>
<dbReference type="OrthoDB" id="7867452at2"/>
<name>A0A2M8IYR5_9RHOB</name>
<dbReference type="Proteomes" id="UP000231553">
    <property type="component" value="Unassembled WGS sequence"/>
</dbReference>